<dbReference type="PANTHER" id="PTHR10177">
    <property type="entry name" value="CYCLINS"/>
    <property type="match status" value="1"/>
</dbReference>
<evidence type="ECO:0000256" key="4">
    <source>
        <dbReference type="RuleBase" id="RU000383"/>
    </source>
</evidence>
<dbReference type="OrthoDB" id="306099at2759"/>
<proteinExistence type="inferred from homology"/>
<evidence type="ECO:0000259" key="6">
    <source>
        <dbReference type="SMART" id="SM01332"/>
    </source>
</evidence>
<dbReference type="Pfam" id="PF00134">
    <property type="entry name" value="Cyclin_N"/>
    <property type="match status" value="1"/>
</dbReference>
<feature type="domain" description="Cyclin C-terminal" evidence="6">
    <location>
        <begin position="168"/>
        <end position="288"/>
    </location>
</feature>
<reference evidence="8" key="1">
    <citation type="journal article" date="2019" name="Curr. Biol.">
        <title>Genome Sequence of Striga asiatica Provides Insight into the Evolution of Plant Parasitism.</title>
        <authorList>
            <person name="Yoshida S."/>
            <person name="Kim S."/>
            <person name="Wafula E.K."/>
            <person name="Tanskanen J."/>
            <person name="Kim Y.M."/>
            <person name="Honaas L."/>
            <person name="Yang Z."/>
            <person name="Spallek T."/>
            <person name="Conn C.E."/>
            <person name="Ichihashi Y."/>
            <person name="Cheong K."/>
            <person name="Cui S."/>
            <person name="Der J.P."/>
            <person name="Gundlach H."/>
            <person name="Jiao Y."/>
            <person name="Hori C."/>
            <person name="Ishida J.K."/>
            <person name="Kasahara H."/>
            <person name="Kiba T."/>
            <person name="Kim M.S."/>
            <person name="Koo N."/>
            <person name="Laohavisit A."/>
            <person name="Lee Y.H."/>
            <person name="Lumba S."/>
            <person name="McCourt P."/>
            <person name="Mortimer J.C."/>
            <person name="Mutuku J.M."/>
            <person name="Nomura T."/>
            <person name="Sasaki-Sekimoto Y."/>
            <person name="Seto Y."/>
            <person name="Wang Y."/>
            <person name="Wakatake T."/>
            <person name="Sakakibara H."/>
            <person name="Demura T."/>
            <person name="Yamaguchi S."/>
            <person name="Yoneyama K."/>
            <person name="Manabe R.I."/>
            <person name="Nelson D.C."/>
            <person name="Schulman A.H."/>
            <person name="Timko M.P."/>
            <person name="dePamphilis C.W."/>
            <person name="Choi D."/>
            <person name="Shirasu K."/>
        </authorList>
    </citation>
    <scope>NUCLEOTIDE SEQUENCE [LARGE SCALE GENOMIC DNA]</scope>
    <source>
        <strain evidence="8">cv. UVA1</strain>
    </source>
</reference>
<evidence type="ECO:0000259" key="5">
    <source>
        <dbReference type="SMART" id="SM00385"/>
    </source>
</evidence>
<dbReference type="InterPro" id="IPR039361">
    <property type="entry name" value="Cyclin"/>
</dbReference>
<keyword evidence="1" id="KW-0132">Cell division</keyword>
<evidence type="ECO:0000256" key="1">
    <source>
        <dbReference type="ARBA" id="ARBA00022618"/>
    </source>
</evidence>
<dbReference type="Proteomes" id="UP000325081">
    <property type="component" value="Unassembled WGS sequence"/>
</dbReference>
<evidence type="ECO:0000256" key="2">
    <source>
        <dbReference type="ARBA" id="ARBA00023127"/>
    </source>
</evidence>
<gene>
    <name evidence="7" type="ORF">STAS_04703</name>
</gene>
<sequence>MESGVPLLNLFCDEDISSLNANLFDKNDNRFDFITVTEPDREFIENSFQKETSFRATQVKRWPESARLEAVKWILQTRALFGYHYRTAYLALIYFDQFLAKTCFSDGKTTWTNRILSVACLSLAAKMEESKARPLIEYRVEGYDFQGIAIQKMELCVLHELEWKMGILTPFAYLNYFTAKFCIDKSRLEEIATQAADLVMAIVEEINAAENRPSIVAAASVLAAYNHNLESAILEDKINSIPSWGPLEKDLIFSCYRLLQEIMMLKTPKSAIIPSSLLAKNDSTVTSKCGSKRRLNFGDSDEN</sequence>
<dbReference type="InterPro" id="IPR006671">
    <property type="entry name" value="Cyclin_N"/>
</dbReference>
<feature type="domain" description="Cyclin-like" evidence="5">
    <location>
        <begin position="72"/>
        <end position="159"/>
    </location>
</feature>
<comment type="similarity">
    <text evidence="4">Belongs to the cyclin family.</text>
</comment>
<dbReference type="SUPFAM" id="SSF47954">
    <property type="entry name" value="Cyclin-like"/>
    <property type="match status" value="1"/>
</dbReference>
<dbReference type="Gene3D" id="1.10.472.10">
    <property type="entry name" value="Cyclin-like"/>
    <property type="match status" value="2"/>
</dbReference>
<dbReference type="CDD" id="cd20544">
    <property type="entry name" value="CYCLIN_AtCycD-like_rpt2"/>
    <property type="match status" value="1"/>
</dbReference>
<dbReference type="GO" id="GO:0051301">
    <property type="term" value="P:cell division"/>
    <property type="evidence" value="ECO:0007669"/>
    <property type="project" value="UniProtKB-KW"/>
</dbReference>
<keyword evidence="8" id="KW-1185">Reference proteome</keyword>
<evidence type="ECO:0000313" key="8">
    <source>
        <dbReference type="Proteomes" id="UP000325081"/>
    </source>
</evidence>
<dbReference type="InterPro" id="IPR013763">
    <property type="entry name" value="Cyclin-like_dom"/>
</dbReference>
<keyword evidence="3" id="KW-0131">Cell cycle</keyword>
<dbReference type="InterPro" id="IPR036915">
    <property type="entry name" value="Cyclin-like_sf"/>
</dbReference>
<organism evidence="7 8">
    <name type="scientific">Striga asiatica</name>
    <name type="common">Asiatic witchweed</name>
    <name type="synonym">Buchnera asiatica</name>
    <dbReference type="NCBI Taxonomy" id="4170"/>
    <lineage>
        <taxon>Eukaryota</taxon>
        <taxon>Viridiplantae</taxon>
        <taxon>Streptophyta</taxon>
        <taxon>Embryophyta</taxon>
        <taxon>Tracheophyta</taxon>
        <taxon>Spermatophyta</taxon>
        <taxon>Magnoliopsida</taxon>
        <taxon>eudicotyledons</taxon>
        <taxon>Gunneridae</taxon>
        <taxon>Pentapetalae</taxon>
        <taxon>asterids</taxon>
        <taxon>lamiids</taxon>
        <taxon>Lamiales</taxon>
        <taxon>Orobanchaceae</taxon>
        <taxon>Buchnereae</taxon>
        <taxon>Striga</taxon>
    </lineage>
</organism>
<protein>
    <submittedName>
        <fullName evidence="7">Cyclin family protein</fullName>
    </submittedName>
</protein>
<evidence type="ECO:0000313" key="7">
    <source>
        <dbReference type="EMBL" id="GER28874.1"/>
    </source>
</evidence>
<comment type="caution">
    <text evidence="7">The sequence shown here is derived from an EMBL/GenBank/DDBJ whole genome shotgun (WGS) entry which is preliminary data.</text>
</comment>
<name>A0A5A7P8I8_STRAF</name>
<dbReference type="InterPro" id="IPR004367">
    <property type="entry name" value="Cyclin_C-dom"/>
</dbReference>
<dbReference type="AlphaFoldDB" id="A0A5A7P8I8"/>
<evidence type="ECO:0000256" key="3">
    <source>
        <dbReference type="ARBA" id="ARBA00023306"/>
    </source>
</evidence>
<dbReference type="EMBL" id="BKCP01003335">
    <property type="protein sequence ID" value="GER28874.1"/>
    <property type="molecule type" value="Genomic_DNA"/>
</dbReference>
<dbReference type="SMART" id="SM00385">
    <property type="entry name" value="CYCLIN"/>
    <property type="match status" value="1"/>
</dbReference>
<accession>A0A5A7P8I8</accession>
<keyword evidence="2 4" id="KW-0195">Cyclin</keyword>
<dbReference type="SMART" id="SM01332">
    <property type="entry name" value="Cyclin_C"/>
    <property type="match status" value="1"/>
</dbReference>